<keyword evidence="3" id="KW-0547">Nucleotide-binding</keyword>
<dbReference type="AlphaFoldDB" id="A0AAN0J0F9"/>
<dbReference type="Proteomes" id="UP000007879">
    <property type="component" value="Unassembled WGS sequence"/>
</dbReference>
<dbReference type="GO" id="GO:0070740">
    <property type="term" value="F:tubulin-glutamic acid ligase activity"/>
    <property type="evidence" value="ECO:0007669"/>
    <property type="project" value="TreeGrafter"/>
</dbReference>
<accession>A0AAN0J0F9</accession>
<protein>
    <recommendedName>
        <fullName evidence="5">Tubulin--tyrosine ligase-like protein 5</fullName>
    </recommendedName>
</protein>
<keyword evidence="2" id="KW-0436">Ligase</keyword>
<evidence type="ECO:0000256" key="5">
    <source>
        <dbReference type="ARBA" id="ARBA00041448"/>
    </source>
</evidence>
<dbReference type="GeneID" id="109581122"/>
<evidence type="ECO:0000256" key="6">
    <source>
        <dbReference type="ARBA" id="ARBA00049274"/>
    </source>
</evidence>
<comment type="catalytic activity">
    <reaction evidence="6">
        <text>L-glutamyl-[protein] + L-glutamate + ATP = gamma-L-glutamyl-L-glutamyl-[protein] + ADP + phosphate + H(+)</text>
        <dbReference type="Rhea" id="RHEA:60144"/>
        <dbReference type="Rhea" id="RHEA-COMP:10208"/>
        <dbReference type="Rhea" id="RHEA-COMP:15517"/>
        <dbReference type="ChEBI" id="CHEBI:15378"/>
        <dbReference type="ChEBI" id="CHEBI:29973"/>
        <dbReference type="ChEBI" id="CHEBI:29985"/>
        <dbReference type="ChEBI" id="CHEBI:30616"/>
        <dbReference type="ChEBI" id="CHEBI:43474"/>
        <dbReference type="ChEBI" id="CHEBI:143622"/>
        <dbReference type="ChEBI" id="CHEBI:456216"/>
    </reaction>
    <physiologicalReaction direction="left-to-right" evidence="6">
        <dbReference type="Rhea" id="RHEA:60145"/>
    </physiologicalReaction>
</comment>
<evidence type="ECO:0000313" key="7">
    <source>
        <dbReference type="EnsemblMetazoa" id="XP_019850499.1"/>
    </source>
</evidence>
<reference evidence="7" key="2">
    <citation type="submission" date="2024-06" db="UniProtKB">
        <authorList>
            <consortium name="EnsemblMetazoa"/>
        </authorList>
    </citation>
    <scope>IDENTIFICATION</scope>
</reference>
<evidence type="ECO:0000313" key="8">
    <source>
        <dbReference type="Proteomes" id="UP000007879"/>
    </source>
</evidence>
<dbReference type="GO" id="GO:0000226">
    <property type="term" value="P:microtubule cytoskeleton organization"/>
    <property type="evidence" value="ECO:0007669"/>
    <property type="project" value="TreeGrafter"/>
</dbReference>
<dbReference type="SUPFAM" id="SSF56059">
    <property type="entry name" value="Glutathione synthetase ATP-binding domain-like"/>
    <property type="match status" value="1"/>
</dbReference>
<dbReference type="GO" id="GO:0005524">
    <property type="term" value="F:ATP binding"/>
    <property type="evidence" value="ECO:0007669"/>
    <property type="project" value="UniProtKB-KW"/>
</dbReference>
<dbReference type="PROSITE" id="PS51221">
    <property type="entry name" value="TTL"/>
    <property type="match status" value="1"/>
</dbReference>
<name>A0AAN0J0F9_AMPQE</name>
<comment type="similarity">
    <text evidence="1">Belongs to the tubulin--tyrosine ligase family.</text>
</comment>
<dbReference type="InterPro" id="IPR004344">
    <property type="entry name" value="TTL/TTLL_fam"/>
</dbReference>
<evidence type="ECO:0000256" key="1">
    <source>
        <dbReference type="ARBA" id="ARBA00006820"/>
    </source>
</evidence>
<dbReference type="GO" id="GO:0036064">
    <property type="term" value="C:ciliary basal body"/>
    <property type="evidence" value="ECO:0007669"/>
    <property type="project" value="TreeGrafter"/>
</dbReference>
<dbReference type="PANTHER" id="PTHR12241:SF145">
    <property type="entry name" value="TUBULIN POLYGLUTAMYLASE TTLL5"/>
    <property type="match status" value="1"/>
</dbReference>
<evidence type="ECO:0000256" key="4">
    <source>
        <dbReference type="ARBA" id="ARBA00022840"/>
    </source>
</evidence>
<reference evidence="8" key="1">
    <citation type="journal article" date="2010" name="Nature">
        <title>The Amphimedon queenslandica genome and the evolution of animal complexity.</title>
        <authorList>
            <person name="Srivastava M."/>
            <person name="Simakov O."/>
            <person name="Chapman J."/>
            <person name="Fahey B."/>
            <person name="Gauthier M.E."/>
            <person name="Mitros T."/>
            <person name="Richards G.S."/>
            <person name="Conaco C."/>
            <person name="Dacre M."/>
            <person name="Hellsten U."/>
            <person name="Larroux C."/>
            <person name="Putnam N.H."/>
            <person name="Stanke M."/>
            <person name="Adamska M."/>
            <person name="Darling A."/>
            <person name="Degnan S.M."/>
            <person name="Oakley T.H."/>
            <person name="Plachetzki D.C."/>
            <person name="Zhai Y."/>
            <person name="Adamski M."/>
            <person name="Calcino A."/>
            <person name="Cummins S.F."/>
            <person name="Goodstein D.M."/>
            <person name="Harris C."/>
            <person name="Jackson D.J."/>
            <person name="Leys S.P."/>
            <person name="Shu S."/>
            <person name="Woodcroft B.J."/>
            <person name="Vervoort M."/>
            <person name="Kosik K.S."/>
            <person name="Manning G."/>
            <person name="Degnan B.M."/>
            <person name="Rokhsar D.S."/>
        </authorList>
    </citation>
    <scope>NUCLEOTIDE SEQUENCE [LARGE SCALE GENOMIC DNA]</scope>
</reference>
<proteinExistence type="inferred from homology"/>
<dbReference type="Gene3D" id="3.30.470.20">
    <property type="entry name" value="ATP-grasp fold, B domain"/>
    <property type="match status" value="1"/>
</dbReference>
<dbReference type="Pfam" id="PF03133">
    <property type="entry name" value="TTL"/>
    <property type="match status" value="1"/>
</dbReference>
<dbReference type="EnsemblMetazoa" id="XM_019994940.1">
    <property type="protein sequence ID" value="XP_019850499.1"/>
    <property type="gene ID" value="LOC109581122"/>
</dbReference>
<evidence type="ECO:0000256" key="2">
    <source>
        <dbReference type="ARBA" id="ARBA00022598"/>
    </source>
</evidence>
<sequence>MRYTIKWMEIVKRILFLISLLLAASNLLNFVITIQQCTFWPPTSSNVPENKFEKAARLLPSTPPTSHDDTKLEAFQKYTKDSSCQYKDSPLEKLVCQVEASSSLFYTYKPHPLVLAKDLSLLRYYAQRDLHSWTLAYSNISFELTETSFKSTTRLSEASVLLCLGIIAQDKYCLKPSSYKLLTQGHRISQVHGMRDILWRKDAFCYTLRESLHGYRGWNNFTFPCWVLPHDKGLLLEEMEKNDKKEYIVKPSFRGEGHGIYVVRSMTEIDLSSGEDYVVQPFLKKPFLVRGRKFDFRTYVLVTSISPLRLYFYKEGLVRFASTKYNHNATKGGKEQQFLTNTSVGKKFTSLANLTWTYDRLMKYFEKRGINGDKVNGLPSMQLSHEMGVLPNPSSPYTITKYGLLHHMLRILYGNVSIASTLVKGLEILKIGIGPGPLCNEKIHLYCTDIKTLTGVISSMRERLLSGDFIRLYPARDGERYSRLIKHLHSLVDRKMKNSNNHRTLWQLHHLLTALDKLEI</sequence>
<dbReference type="GO" id="GO:0015631">
    <property type="term" value="F:tubulin binding"/>
    <property type="evidence" value="ECO:0007669"/>
    <property type="project" value="TreeGrafter"/>
</dbReference>
<dbReference type="RefSeq" id="XP_019850499.1">
    <property type="nucleotide sequence ID" value="XM_019994940.1"/>
</dbReference>
<keyword evidence="4" id="KW-0067">ATP-binding</keyword>
<keyword evidence="8" id="KW-1185">Reference proteome</keyword>
<dbReference type="KEGG" id="aqu:109581122"/>
<organism evidence="7 8">
    <name type="scientific">Amphimedon queenslandica</name>
    <name type="common">Sponge</name>
    <dbReference type="NCBI Taxonomy" id="400682"/>
    <lineage>
        <taxon>Eukaryota</taxon>
        <taxon>Metazoa</taxon>
        <taxon>Porifera</taxon>
        <taxon>Demospongiae</taxon>
        <taxon>Heteroscleromorpha</taxon>
        <taxon>Haplosclerida</taxon>
        <taxon>Niphatidae</taxon>
        <taxon>Amphimedon</taxon>
    </lineage>
</organism>
<dbReference type="PANTHER" id="PTHR12241">
    <property type="entry name" value="TUBULIN POLYGLUTAMYLASE"/>
    <property type="match status" value="1"/>
</dbReference>
<evidence type="ECO:0000256" key="3">
    <source>
        <dbReference type="ARBA" id="ARBA00022741"/>
    </source>
</evidence>